<dbReference type="InterPro" id="IPR010131">
    <property type="entry name" value="MdtP/NodT-like"/>
</dbReference>
<evidence type="ECO:0000256" key="1">
    <source>
        <dbReference type="ARBA" id="ARBA00007613"/>
    </source>
</evidence>
<evidence type="ECO:0000313" key="4">
    <source>
        <dbReference type="Proteomes" id="UP000267418"/>
    </source>
</evidence>
<organism evidence="3 4">
    <name type="scientific">Variovorax gossypii</name>
    <dbReference type="NCBI Taxonomy" id="1679495"/>
    <lineage>
        <taxon>Bacteria</taxon>
        <taxon>Pseudomonadati</taxon>
        <taxon>Pseudomonadota</taxon>
        <taxon>Betaproteobacteria</taxon>
        <taxon>Burkholderiales</taxon>
        <taxon>Comamonadaceae</taxon>
        <taxon>Variovorax</taxon>
    </lineage>
</organism>
<dbReference type="OrthoDB" id="9770517at2"/>
<evidence type="ECO:0000256" key="2">
    <source>
        <dbReference type="RuleBase" id="RU362097"/>
    </source>
</evidence>
<reference evidence="3 4" key="1">
    <citation type="submission" date="2018-12" db="EMBL/GenBank/DDBJ databases">
        <title>The genome of Variovorax gossypii DSM 100435.</title>
        <authorList>
            <person name="Gao J."/>
            <person name="Sun J."/>
        </authorList>
    </citation>
    <scope>NUCLEOTIDE SEQUENCE [LARGE SCALE GENOMIC DNA]</scope>
    <source>
        <strain evidence="3 4">DSM 100435</strain>
    </source>
</reference>
<accession>A0A3S0GZ08</accession>
<dbReference type="PANTHER" id="PTHR30203:SF29">
    <property type="entry name" value="PROTEIN CYAE"/>
    <property type="match status" value="1"/>
</dbReference>
<dbReference type="Proteomes" id="UP000267418">
    <property type="component" value="Unassembled WGS sequence"/>
</dbReference>
<keyword evidence="2" id="KW-0564">Palmitate</keyword>
<keyword evidence="4" id="KW-1185">Reference proteome</keyword>
<keyword evidence="2" id="KW-0472">Membrane</keyword>
<dbReference type="GO" id="GO:0015562">
    <property type="term" value="F:efflux transmembrane transporter activity"/>
    <property type="evidence" value="ECO:0007669"/>
    <property type="project" value="InterPro"/>
</dbReference>
<comment type="subcellular location">
    <subcellularLocation>
        <location evidence="2">Cell membrane</location>
        <topology evidence="2">Lipid-anchor</topology>
    </subcellularLocation>
</comment>
<dbReference type="InterPro" id="IPR003423">
    <property type="entry name" value="OMP_efflux"/>
</dbReference>
<dbReference type="PANTHER" id="PTHR30203">
    <property type="entry name" value="OUTER MEMBRANE CATION EFFLUX PROTEIN"/>
    <property type="match status" value="1"/>
</dbReference>
<keyword evidence="2" id="KW-0449">Lipoprotein</keyword>
<dbReference type="NCBIfam" id="TIGR01845">
    <property type="entry name" value="outer_NodT"/>
    <property type="match status" value="1"/>
</dbReference>
<dbReference type="EMBL" id="RXOE01000002">
    <property type="protein sequence ID" value="RTQ35606.1"/>
    <property type="molecule type" value="Genomic_DNA"/>
</dbReference>
<dbReference type="Gene3D" id="2.20.200.10">
    <property type="entry name" value="Outer membrane efflux proteins (OEP)"/>
    <property type="match status" value="1"/>
</dbReference>
<comment type="similarity">
    <text evidence="1 2">Belongs to the outer membrane factor (OMF) (TC 1.B.17) family.</text>
</comment>
<name>A0A3S0GZ08_9BURK</name>
<protein>
    <submittedName>
        <fullName evidence="3">Efflux transporter outer membrane subunit</fullName>
    </submittedName>
</protein>
<dbReference type="AlphaFoldDB" id="A0A3S0GZ08"/>
<keyword evidence="2" id="KW-1134">Transmembrane beta strand</keyword>
<dbReference type="PROSITE" id="PS51257">
    <property type="entry name" value="PROKAR_LIPOPROTEIN"/>
    <property type="match status" value="1"/>
</dbReference>
<dbReference type="SUPFAM" id="SSF56954">
    <property type="entry name" value="Outer membrane efflux proteins (OEP)"/>
    <property type="match status" value="1"/>
</dbReference>
<sequence>MCPRPPFAESLPHFLASNVLVLGLLTALLGCTGGPAYRAPEINAPAAWHAPLPHGGSIVAMEKWWRQFDDPVLNQLIEQAEGESPTLAQAWANIEKARATLVTAEASGLPGLSGSASLARARSQQLSSELATATARSAGLDASWEIDLFGKARRNAEAARARIDARVDDWHDARISLAAEVADTYVQYRACGLLADAYGRQLISTMETDRATAASVRAGFVARSDGMLARASLASTRSTFVAQRGQCELLVKSLVQLTGSDEPALRMLLGRSEGKLPQPQLIEVRSVPAEVLRQRPDLASLERELAAASAEVGATRADLYPSLSLSGSVNLSAVSGAPSLTTWSFGPSLSIPLLDGGRRRAALDSAKASYISALANWRQSVRTVVKEVEQALVNLDSTAQRSDDAARAADEYRRHFEAIEANWRAGNDSLLTLEEARRSALSAEISLLTLQQNRIQYWIALYKALGGGWLPGEGAQPPANANDTIQGGTS</sequence>
<dbReference type="Gene3D" id="1.20.1600.10">
    <property type="entry name" value="Outer membrane efflux proteins (OEP)"/>
    <property type="match status" value="1"/>
</dbReference>
<proteinExistence type="inferred from homology"/>
<dbReference type="Pfam" id="PF02321">
    <property type="entry name" value="OEP"/>
    <property type="match status" value="2"/>
</dbReference>
<dbReference type="GO" id="GO:0005886">
    <property type="term" value="C:plasma membrane"/>
    <property type="evidence" value="ECO:0007669"/>
    <property type="project" value="UniProtKB-SubCell"/>
</dbReference>
<evidence type="ECO:0000313" key="3">
    <source>
        <dbReference type="EMBL" id="RTQ35606.1"/>
    </source>
</evidence>
<gene>
    <name evidence="3" type="ORF">EJP69_14765</name>
</gene>
<keyword evidence="2" id="KW-0812">Transmembrane</keyword>
<comment type="caution">
    <text evidence="3">The sequence shown here is derived from an EMBL/GenBank/DDBJ whole genome shotgun (WGS) entry which is preliminary data.</text>
</comment>
<dbReference type="RefSeq" id="WP_126470948.1">
    <property type="nucleotide sequence ID" value="NZ_RXOE01000002.1"/>
</dbReference>